<dbReference type="Gene3D" id="1.10.10.10">
    <property type="entry name" value="Winged helix-like DNA-binding domain superfamily/Winged helix DNA-binding domain"/>
    <property type="match status" value="1"/>
</dbReference>
<dbReference type="InterPro" id="IPR011006">
    <property type="entry name" value="CheY-like_superfamily"/>
</dbReference>
<dbReference type="Pfam" id="PF13185">
    <property type="entry name" value="GAF_2"/>
    <property type="match status" value="1"/>
</dbReference>
<reference evidence="6 7" key="1">
    <citation type="submission" date="2016-06" db="EMBL/GenBank/DDBJ databases">
        <authorList>
            <person name="Kjaerup R.B."/>
            <person name="Dalgaard T.S."/>
            <person name="Juul-Madsen H.R."/>
        </authorList>
    </citation>
    <scope>NUCLEOTIDE SEQUENCE [LARGE SCALE GENOMIC DNA]</scope>
    <source>
        <strain evidence="6 7">1245752.6</strain>
    </source>
</reference>
<evidence type="ECO:0000256" key="2">
    <source>
        <dbReference type="ARBA" id="ARBA00022777"/>
    </source>
</evidence>
<accession>A0A1A6BMS8</accession>
<dbReference type="SUPFAM" id="SSF55781">
    <property type="entry name" value="GAF domain-like"/>
    <property type="match status" value="1"/>
</dbReference>
<dbReference type="InterPro" id="IPR012074">
    <property type="entry name" value="GAF_ANTAR"/>
</dbReference>
<keyword evidence="1" id="KW-0808">Transferase</keyword>
<protein>
    <recommendedName>
        <fullName evidence="5">ANTAR domain-containing protein</fullName>
    </recommendedName>
</protein>
<gene>
    <name evidence="6" type="ORF">A9W98_00680</name>
</gene>
<keyword evidence="4" id="KW-0804">Transcription</keyword>
<evidence type="ECO:0000256" key="4">
    <source>
        <dbReference type="ARBA" id="ARBA00023163"/>
    </source>
</evidence>
<dbReference type="SUPFAM" id="SSF52172">
    <property type="entry name" value="CheY-like"/>
    <property type="match status" value="1"/>
</dbReference>
<dbReference type="InterPro" id="IPR036388">
    <property type="entry name" value="WH-like_DNA-bd_sf"/>
</dbReference>
<dbReference type="AlphaFoldDB" id="A0A1A6BMS8"/>
<sequence>MSGGSDSGRGIYSNLSRLARDMQSWHTRDFDADQVLRAVTEMAVQILPGVAHAGVALVVNRPRRALDSVAATEAVARMVDRLQDECRQGPCLDSLWNHETVRVDDYTTETRWPKFTAELLKLTPVRSSLSIQLYTNENELGTLTLCSEQPGAFTPEVEELGVALAAQAAVGLASARSEDNLRSALASRDIIGQAKGIIMESCGVTSHEAFDLLTKLSQQTNTPLYEVARKLVYKDRPPK</sequence>
<dbReference type="EMBL" id="MAEM01000046">
    <property type="protein sequence ID" value="OBS03640.1"/>
    <property type="molecule type" value="Genomic_DNA"/>
</dbReference>
<evidence type="ECO:0000256" key="1">
    <source>
        <dbReference type="ARBA" id="ARBA00022679"/>
    </source>
</evidence>
<dbReference type="PIRSF" id="PIRSF036625">
    <property type="entry name" value="GAF_ANTAR"/>
    <property type="match status" value="1"/>
</dbReference>
<organism evidence="6 7">
    <name type="scientific">Mycobacterium gordonae</name>
    <dbReference type="NCBI Taxonomy" id="1778"/>
    <lineage>
        <taxon>Bacteria</taxon>
        <taxon>Bacillati</taxon>
        <taxon>Actinomycetota</taxon>
        <taxon>Actinomycetes</taxon>
        <taxon>Mycobacteriales</taxon>
        <taxon>Mycobacteriaceae</taxon>
        <taxon>Mycobacterium</taxon>
    </lineage>
</organism>
<evidence type="ECO:0000259" key="5">
    <source>
        <dbReference type="PROSITE" id="PS50921"/>
    </source>
</evidence>
<dbReference type="InterPro" id="IPR005561">
    <property type="entry name" value="ANTAR"/>
</dbReference>
<dbReference type="GO" id="GO:0016301">
    <property type="term" value="F:kinase activity"/>
    <property type="evidence" value="ECO:0007669"/>
    <property type="project" value="UniProtKB-KW"/>
</dbReference>
<feature type="domain" description="ANTAR" evidence="5">
    <location>
        <begin position="171"/>
        <end position="232"/>
    </location>
</feature>
<dbReference type="GO" id="GO:0003723">
    <property type="term" value="F:RNA binding"/>
    <property type="evidence" value="ECO:0007669"/>
    <property type="project" value="InterPro"/>
</dbReference>
<keyword evidence="3" id="KW-0805">Transcription regulation</keyword>
<dbReference type="InterPro" id="IPR029016">
    <property type="entry name" value="GAF-like_dom_sf"/>
</dbReference>
<dbReference type="PROSITE" id="PS50921">
    <property type="entry name" value="ANTAR"/>
    <property type="match status" value="1"/>
</dbReference>
<dbReference type="SMART" id="SM00065">
    <property type="entry name" value="GAF"/>
    <property type="match status" value="1"/>
</dbReference>
<evidence type="ECO:0000313" key="6">
    <source>
        <dbReference type="EMBL" id="OBS03640.1"/>
    </source>
</evidence>
<dbReference type="Pfam" id="PF03861">
    <property type="entry name" value="ANTAR"/>
    <property type="match status" value="1"/>
</dbReference>
<comment type="caution">
    <text evidence="6">The sequence shown here is derived from an EMBL/GenBank/DDBJ whole genome shotgun (WGS) entry which is preliminary data.</text>
</comment>
<keyword evidence="2" id="KW-0418">Kinase</keyword>
<proteinExistence type="predicted"/>
<evidence type="ECO:0000256" key="3">
    <source>
        <dbReference type="ARBA" id="ARBA00023015"/>
    </source>
</evidence>
<dbReference type="Gene3D" id="3.30.450.40">
    <property type="match status" value="1"/>
</dbReference>
<dbReference type="SMART" id="SM01012">
    <property type="entry name" value="ANTAR"/>
    <property type="match status" value="1"/>
</dbReference>
<name>A0A1A6BMS8_MYCGO</name>
<dbReference type="Proteomes" id="UP000093757">
    <property type="component" value="Unassembled WGS sequence"/>
</dbReference>
<evidence type="ECO:0000313" key="7">
    <source>
        <dbReference type="Proteomes" id="UP000093757"/>
    </source>
</evidence>
<dbReference type="InterPro" id="IPR003018">
    <property type="entry name" value="GAF"/>
</dbReference>